<organism evidence="1">
    <name type="scientific">Rhizophora mucronata</name>
    <name type="common">Asiatic mangrove</name>
    <dbReference type="NCBI Taxonomy" id="61149"/>
    <lineage>
        <taxon>Eukaryota</taxon>
        <taxon>Viridiplantae</taxon>
        <taxon>Streptophyta</taxon>
        <taxon>Embryophyta</taxon>
        <taxon>Tracheophyta</taxon>
        <taxon>Spermatophyta</taxon>
        <taxon>Magnoliopsida</taxon>
        <taxon>eudicotyledons</taxon>
        <taxon>Gunneridae</taxon>
        <taxon>Pentapetalae</taxon>
        <taxon>rosids</taxon>
        <taxon>fabids</taxon>
        <taxon>Malpighiales</taxon>
        <taxon>Rhizophoraceae</taxon>
        <taxon>Rhizophora</taxon>
    </lineage>
</organism>
<evidence type="ECO:0000313" key="1">
    <source>
        <dbReference type="EMBL" id="MBX61599.1"/>
    </source>
</evidence>
<protein>
    <submittedName>
        <fullName evidence="1">Uncharacterized protein</fullName>
    </submittedName>
</protein>
<accession>A0A2P2Q3V1</accession>
<dbReference type="EMBL" id="GGEC01081115">
    <property type="protein sequence ID" value="MBX61599.1"/>
    <property type="molecule type" value="Transcribed_RNA"/>
</dbReference>
<sequence>MFCGVSGQEATCTSSCQIFLVCGFLKATIAYDIWQL</sequence>
<dbReference type="AlphaFoldDB" id="A0A2P2Q3V1"/>
<reference evidence="1" key="1">
    <citation type="submission" date="2018-02" db="EMBL/GenBank/DDBJ databases">
        <title>Rhizophora mucronata_Transcriptome.</title>
        <authorList>
            <person name="Meera S.P."/>
            <person name="Sreeshan A."/>
            <person name="Augustine A."/>
        </authorList>
    </citation>
    <scope>NUCLEOTIDE SEQUENCE</scope>
    <source>
        <tissue evidence="1">Leaf</tissue>
    </source>
</reference>
<proteinExistence type="predicted"/>
<name>A0A2P2Q3V1_RHIMU</name>